<reference evidence="1 2" key="1">
    <citation type="submission" date="2016-04" db="EMBL/GenBank/DDBJ databases">
        <title>Draft genome sequence of freshwater magnetotactic bacteria Magnetospirillum marisnigri SP-1 and Magnetospirillum moscoviense BB-1.</title>
        <authorList>
            <person name="Koziaeva V."/>
            <person name="Dziuba M.V."/>
            <person name="Ivanov T.M."/>
            <person name="Kuznetsov B."/>
            <person name="Grouzdev D.S."/>
        </authorList>
    </citation>
    <scope>NUCLEOTIDE SEQUENCE [LARGE SCALE GENOMIC DNA]</scope>
    <source>
        <strain evidence="1 2">SP-1</strain>
    </source>
</reference>
<dbReference type="RefSeq" id="WP_082914690.1">
    <property type="nucleotide sequence ID" value="NZ_LWQT01000040.1"/>
</dbReference>
<organism evidence="1 2">
    <name type="scientific">Paramagnetospirillum marisnigri</name>
    <dbReference type="NCBI Taxonomy" id="1285242"/>
    <lineage>
        <taxon>Bacteria</taxon>
        <taxon>Pseudomonadati</taxon>
        <taxon>Pseudomonadota</taxon>
        <taxon>Alphaproteobacteria</taxon>
        <taxon>Rhodospirillales</taxon>
        <taxon>Magnetospirillaceae</taxon>
        <taxon>Paramagnetospirillum</taxon>
    </lineage>
</organism>
<gene>
    <name evidence="1" type="ORF">A6A04_14410</name>
</gene>
<protein>
    <submittedName>
        <fullName evidence="1">Uncharacterized protein</fullName>
    </submittedName>
</protein>
<evidence type="ECO:0000313" key="1">
    <source>
        <dbReference type="EMBL" id="OAN53202.1"/>
    </source>
</evidence>
<dbReference type="OrthoDB" id="8446164at2"/>
<accession>A0A178MTP8</accession>
<dbReference type="EMBL" id="LWQT01000040">
    <property type="protein sequence ID" value="OAN53202.1"/>
    <property type="molecule type" value="Genomic_DNA"/>
</dbReference>
<dbReference type="Proteomes" id="UP000078428">
    <property type="component" value="Unassembled WGS sequence"/>
</dbReference>
<keyword evidence="2" id="KW-1185">Reference proteome</keyword>
<comment type="caution">
    <text evidence="1">The sequence shown here is derived from an EMBL/GenBank/DDBJ whole genome shotgun (WGS) entry which is preliminary data.</text>
</comment>
<dbReference type="AlphaFoldDB" id="A0A178MTP8"/>
<sequence length="122" mass="12888">MSDHAFYAAMLRFVADKTESAAPDDRTRAMAAILRGAAQASQDGQPLTVASDALETTARALAGFAAFLQRQILPEAVAHANTVGETQIRWSVDTAMAAVNTLLTRAALPERGDVTIDLPPPP</sequence>
<dbReference type="STRING" id="1285242.A6A04_14410"/>
<name>A0A178MTP8_9PROT</name>
<proteinExistence type="predicted"/>
<evidence type="ECO:0000313" key="2">
    <source>
        <dbReference type="Proteomes" id="UP000078428"/>
    </source>
</evidence>